<feature type="compositionally biased region" description="Low complexity" evidence="1">
    <location>
        <begin position="8"/>
        <end position="26"/>
    </location>
</feature>
<keyword evidence="4" id="KW-1185">Reference proteome</keyword>
<organism evidence="3 4">
    <name type="scientific">Streptomyces gobitricini</name>
    <dbReference type="NCBI Taxonomy" id="68211"/>
    <lineage>
        <taxon>Bacteria</taxon>
        <taxon>Bacillati</taxon>
        <taxon>Actinomycetota</taxon>
        <taxon>Actinomycetes</taxon>
        <taxon>Kitasatosporales</taxon>
        <taxon>Streptomycetaceae</taxon>
        <taxon>Streptomyces</taxon>
    </lineage>
</organism>
<feature type="region of interest" description="Disordered" evidence="1">
    <location>
        <begin position="1"/>
        <end position="47"/>
    </location>
</feature>
<evidence type="ECO:0000256" key="1">
    <source>
        <dbReference type="SAM" id="MobiDB-lite"/>
    </source>
</evidence>
<proteinExistence type="predicted"/>
<feature type="signal peptide" evidence="2">
    <location>
        <begin position="1"/>
        <end position="25"/>
    </location>
</feature>
<evidence type="ECO:0000313" key="3">
    <source>
        <dbReference type="EMBL" id="GAA2512094.1"/>
    </source>
</evidence>
<dbReference type="Proteomes" id="UP001499942">
    <property type="component" value="Unassembled WGS sequence"/>
</dbReference>
<name>A0ABP6ABZ7_9ACTN</name>
<feature type="chain" id="PRO_5047043557" evidence="2">
    <location>
        <begin position="26"/>
        <end position="47"/>
    </location>
</feature>
<sequence length="47" mass="4440">MRTNRSHLTAATTALAPALPRPAGAAETAPIGSVAAPATAGAGTGEL</sequence>
<comment type="caution">
    <text evidence="3">The sequence shown here is derived from an EMBL/GenBank/DDBJ whole genome shotgun (WGS) entry which is preliminary data.</text>
</comment>
<keyword evidence="2" id="KW-0732">Signal</keyword>
<dbReference type="RefSeq" id="WP_344365423.1">
    <property type="nucleotide sequence ID" value="NZ_BAAASR010000030.1"/>
</dbReference>
<reference evidence="4" key="1">
    <citation type="journal article" date="2019" name="Int. J. Syst. Evol. Microbiol.">
        <title>The Global Catalogue of Microorganisms (GCM) 10K type strain sequencing project: providing services to taxonomists for standard genome sequencing and annotation.</title>
        <authorList>
            <consortium name="The Broad Institute Genomics Platform"/>
            <consortium name="The Broad Institute Genome Sequencing Center for Infectious Disease"/>
            <person name="Wu L."/>
            <person name="Ma J."/>
        </authorList>
    </citation>
    <scope>NUCLEOTIDE SEQUENCE [LARGE SCALE GENOMIC DNA]</scope>
    <source>
        <strain evidence="4">JCM 5062</strain>
    </source>
</reference>
<gene>
    <name evidence="3" type="ORF">GCM10010393_51210</name>
</gene>
<accession>A0ABP6ABZ7</accession>
<protein>
    <submittedName>
        <fullName evidence="3">Uncharacterized protein</fullName>
    </submittedName>
</protein>
<dbReference type="EMBL" id="BAAASR010000030">
    <property type="protein sequence ID" value="GAA2512094.1"/>
    <property type="molecule type" value="Genomic_DNA"/>
</dbReference>
<evidence type="ECO:0000256" key="2">
    <source>
        <dbReference type="SAM" id="SignalP"/>
    </source>
</evidence>
<evidence type="ECO:0000313" key="4">
    <source>
        <dbReference type="Proteomes" id="UP001499942"/>
    </source>
</evidence>